<dbReference type="Pfam" id="PF04082">
    <property type="entry name" value="Fungal_trans"/>
    <property type="match status" value="1"/>
</dbReference>
<feature type="domain" description="Zn(2)-C6 fungal-type" evidence="4">
    <location>
        <begin position="29"/>
        <end position="63"/>
    </location>
</feature>
<dbReference type="SMART" id="SM00066">
    <property type="entry name" value="GAL4"/>
    <property type="match status" value="1"/>
</dbReference>
<protein>
    <recommendedName>
        <fullName evidence="4">Zn(2)-C6 fungal-type domain-containing protein</fullName>
    </recommendedName>
</protein>
<dbReference type="GO" id="GO:0006351">
    <property type="term" value="P:DNA-templated transcription"/>
    <property type="evidence" value="ECO:0007669"/>
    <property type="project" value="InterPro"/>
</dbReference>
<dbReference type="GO" id="GO:0000981">
    <property type="term" value="F:DNA-binding transcription factor activity, RNA polymerase II-specific"/>
    <property type="evidence" value="ECO:0007669"/>
    <property type="project" value="InterPro"/>
</dbReference>
<evidence type="ECO:0000313" key="6">
    <source>
        <dbReference type="Proteomes" id="UP000192596"/>
    </source>
</evidence>
<dbReference type="CDD" id="cd12148">
    <property type="entry name" value="fungal_TF_MHR"/>
    <property type="match status" value="1"/>
</dbReference>
<dbReference type="InterPro" id="IPR036864">
    <property type="entry name" value="Zn2-C6_fun-type_DNA-bd_sf"/>
</dbReference>
<evidence type="ECO:0000313" key="5">
    <source>
        <dbReference type="EMBL" id="OQN95287.1"/>
    </source>
</evidence>
<organism evidence="5 6">
    <name type="scientific">Cryoendolithus antarcticus</name>
    <dbReference type="NCBI Taxonomy" id="1507870"/>
    <lineage>
        <taxon>Eukaryota</taxon>
        <taxon>Fungi</taxon>
        <taxon>Dikarya</taxon>
        <taxon>Ascomycota</taxon>
        <taxon>Pezizomycotina</taxon>
        <taxon>Dothideomycetes</taxon>
        <taxon>Dothideomycetidae</taxon>
        <taxon>Cladosporiales</taxon>
        <taxon>Cladosporiaceae</taxon>
        <taxon>Cryoendolithus</taxon>
    </lineage>
</organism>
<feature type="compositionally biased region" description="Polar residues" evidence="3">
    <location>
        <begin position="103"/>
        <end position="119"/>
    </location>
</feature>
<dbReference type="Proteomes" id="UP000192596">
    <property type="component" value="Unassembled WGS sequence"/>
</dbReference>
<evidence type="ECO:0000256" key="2">
    <source>
        <dbReference type="ARBA" id="ARBA00023242"/>
    </source>
</evidence>
<name>A0A1V8S8G3_9PEZI</name>
<evidence type="ECO:0000256" key="3">
    <source>
        <dbReference type="SAM" id="MobiDB-lite"/>
    </source>
</evidence>
<dbReference type="CDD" id="cd00067">
    <property type="entry name" value="GAL4"/>
    <property type="match status" value="1"/>
</dbReference>
<proteinExistence type="predicted"/>
<feature type="region of interest" description="Disordered" evidence="3">
    <location>
        <begin position="1"/>
        <end position="22"/>
    </location>
</feature>
<keyword evidence="1" id="KW-0479">Metal-binding</keyword>
<dbReference type="STRING" id="1507870.A0A1V8S8G3"/>
<evidence type="ECO:0000256" key="1">
    <source>
        <dbReference type="ARBA" id="ARBA00022723"/>
    </source>
</evidence>
<keyword evidence="6" id="KW-1185">Reference proteome</keyword>
<gene>
    <name evidence="5" type="ORF">B0A48_18650</name>
</gene>
<sequence length="680" mass="75836">MASSSQPNAMPAPSGVPERPKKLQRISQACDLCHRRSIRCRPSNENAQQQCQNCYSFGVECTYNRPSRRKRAPSRSQATAQDVIPLPVLQATSTSSGSKSPSDQQHATESSATSISANTRAYGDGPDYTGALATVREGRMDDGIAIAWRSFVLASEETIDQLLSVYMDIVYPIYPLFHGPTLWDRLRKRHHLTDQGFFASVMGACALASARARDGALNEYTSFPKDGPVQQSEIFFSAAAEAIPKDLNKATGIGYMRACALLALTSVQYGQIASMHQYIGHLCTIFAVQHVHDELHWPLELTLVDREERRRLYWSMYCLDVLSAVVFNSVPKFDEAGAMVRYSVEIDDDNITPIGATPTGEVNWLRGWNFTTDLFRILEHTIRRVRRNQAPLREDRPSISLLLVSDALTDSQIMENILHLYYQLPARFKDYTVMMSASRSDNLFGFQAAHIQVTLQLVRMTLFSVNIPSDVYQKCNIADQVLETFHGICPRYLSAISTPLIYHLGGIGQLLASLMEAQLTKATYLRVRQLLESMVSLVETLESDLQPSAGASKSLRAQIVKIDTYMRMPHPLPMQTQTLPQNPTAFTIPPTQQQRDAESTYGMGGILPGGIEEFTLPQEIVGEFPWPLIVHRLGYAYNATFHGFDRGRGGDHGGRGTDVAHTWKHIHLGGPRKQGGRLRT</sequence>
<comment type="caution">
    <text evidence="5">The sequence shown here is derived from an EMBL/GenBank/DDBJ whole genome shotgun (WGS) entry which is preliminary data.</text>
</comment>
<feature type="compositionally biased region" description="Low complexity" evidence="3">
    <location>
        <begin position="93"/>
        <end position="102"/>
    </location>
</feature>
<dbReference type="Pfam" id="PF00172">
    <property type="entry name" value="Zn_clus"/>
    <property type="match status" value="1"/>
</dbReference>
<dbReference type="InterPro" id="IPR001138">
    <property type="entry name" value="Zn2Cys6_DnaBD"/>
</dbReference>
<dbReference type="PANTHER" id="PTHR46910:SF18">
    <property type="entry name" value="ZN(II)2CYS6 TRANSCRIPTION FACTOR (EUROFUNG)"/>
    <property type="match status" value="1"/>
</dbReference>
<reference evidence="6" key="1">
    <citation type="submission" date="2017-03" db="EMBL/GenBank/DDBJ databases">
        <title>Genomes of endolithic fungi from Antarctica.</title>
        <authorList>
            <person name="Coleine C."/>
            <person name="Masonjones S."/>
            <person name="Stajich J.E."/>
        </authorList>
    </citation>
    <scope>NUCLEOTIDE SEQUENCE [LARGE SCALE GENOMIC DNA]</scope>
    <source>
        <strain evidence="6">CCFEE 5527</strain>
    </source>
</reference>
<accession>A0A1V8S8G3</accession>
<dbReference type="InterPro" id="IPR007219">
    <property type="entry name" value="XnlR_reg_dom"/>
</dbReference>
<dbReference type="PANTHER" id="PTHR46910">
    <property type="entry name" value="TRANSCRIPTION FACTOR PDR1"/>
    <property type="match status" value="1"/>
</dbReference>
<dbReference type="PROSITE" id="PS50048">
    <property type="entry name" value="ZN2_CY6_FUNGAL_2"/>
    <property type="match status" value="1"/>
</dbReference>
<dbReference type="InterPro" id="IPR050987">
    <property type="entry name" value="AtrR-like"/>
</dbReference>
<dbReference type="EMBL" id="NAJO01000114">
    <property type="protein sequence ID" value="OQN95287.1"/>
    <property type="molecule type" value="Genomic_DNA"/>
</dbReference>
<keyword evidence="2" id="KW-0539">Nucleus</keyword>
<evidence type="ECO:0000259" key="4">
    <source>
        <dbReference type="PROSITE" id="PS50048"/>
    </source>
</evidence>
<dbReference type="SUPFAM" id="SSF57701">
    <property type="entry name" value="Zn2/Cys6 DNA-binding domain"/>
    <property type="match status" value="1"/>
</dbReference>
<dbReference type="InParanoid" id="A0A1V8S8G3"/>
<dbReference type="GO" id="GO:0003677">
    <property type="term" value="F:DNA binding"/>
    <property type="evidence" value="ECO:0007669"/>
    <property type="project" value="InterPro"/>
</dbReference>
<dbReference type="GO" id="GO:0008270">
    <property type="term" value="F:zinc ion binding"/>
    <property type="evidence" value="ECO:0007669"/>
    <property type="project" value="InterPro"/>
</dbReference>
<dbReference type="Gene3D" id="4.10.240.10">
    <property type="entry name" value="Zn(2)-C6 fungal-type DNA-binding domain"/>
    <property type="match status" value="1"/>
</dbReference>
<dbReference type="OrthoDB" id="2123952at2759"/>
<dbReference type="AlphaFoldDB" id="A0A1V8S8G3"/>
<feature type="region of interest" description="Disordered" evidence="3">
    <location>
        <begin position="65"/>
        <end position="121"/>
    </location>
</feature>